<evidence type="ECO:0000256" key="7">
    <source>
        <dbReference type="ARBA" id="ARBA00022884"/>
    </source>
</evidence>
<accession>A0A381Y2A2</accession>
<keyword evidence="3" id="KW-0285">Flavoprotein</keyword>
<dbReference type="EMBL" id="UINC01017089">
    <property type="protein sequence ID" value="SVA70623.1"/>
    <property type="molecule type" value="Genomic_DNA"/>
</dbReference>
<dbReference type="SUPFAM" id="SSF51395">
    <property type="entry name" value="FMN-linked oxidoreductases"/>
    <property type="match status" value="1"/>
</dbReference>
<dbReference type="InterPro" id="IPR013785">
    <property type="entry name" value="Aldolase_TIM"/>
</dbReference>
<dbReference type="CDD" id="cd02801">
    <property type="entry name" value="DUS_like_FMN"/>
    <property type="match status" value="1"/>
</dbReference>
<reference evidence="10" key="1">
    <citation type="submission" date="2018-05" db="EMBL/GenBank/DDBJ databases">
        <authorList>
            <person name="Lanie J.A."/>
            <person name="Ng W.-L."/>
            <person name="Kazmierczak K.M."/>
            <person name="Andrzejewski T.M."/>
            <person name="Davidsen T.M."/>
            <person name="Wayne K.J."/>
            <person name="Tettelin H."/>
            <person name="Glass J.I."/>
            <person name="Rusch D."/>
            <person name="Podicherti R."/>
            <person name="Tsui H.-C.T."/>
            <person name="Winkler M.E."/>
        </authorList>
    </citation>
    <scope>NUCLEOTIDE SEQUENCE</scope>
</reference>
<dbReference type="PROSITE" id="PS01136">
    <property type="entry name" value="UPF0034"/>
    <property type="match status" value="1"/>
</dbReference>
<dbReference type="HAMAP" id="MF_02041">
    <property type="entry name" value="DusA_subfam"/>
    <property type="match status" value="1"/>
</dbReference>
<evidence type="ECO:0000259" key="9">
    <source>
        <dbReference type="Pfam" id="PF01207"/>
    </source>
</evidence>
<dbReference type="InterPro" id="IPR018517">
    <property type="entry name" value="tRNA_hU_synthase_CS"/>
</dbReference>
<dbReference type="AlphaFoldDB" id="A0A381Y2A2"/>
<evidence type="ECO:0000256" key="6">
    <source>
        <dbReference type="ARBA" id="ARBA00022857"/>
    </source>
</evidence>
<dbReference type="PANTHER" id="PTHR42907">
    <property type="entry name" value="FMN-LINKED OXIDOREDUCTASES SUPERFAMILY PROTEIN"/>
    <property type="match status" value="1"/>
</dbReference>
<feature type="domain" description="DUS-like FMN-binding" evidence="9">
    <location>
        <begin position="8"/>
        <end position="318"/>
    </location>
</feature>
<evidence type="ECO:0000256" key="3">
    <source>
        <dbReference type="ARBA" id="ARBA00022630"/>
    </source>
</evidence>
<dbReference type="PANTHER" id="PTHR42907:SF1">
    <property type="entry name" value="FMN-LINKED OXIDOREDUCTASES SUPERFAMILY PROTEIN"/>
    <property type="match status" value="1"/>
</dbReference>
<keyword evidence="5" id="KW-0819">tRNA processing</keyword>
<dbReference type="GO" id="GO:0000049">
    <property type="term" value="F:tRNA binding"/>
    <property type="evidence" value="ECO:0007669"/>
    <property type="project" value="UniProtKB-KW"/>
</dbReference>
<dbReference type="InterPro" id="IPR001269">
    <property type="entry name" value="DUS_fam"/>
</dbReference>
<evidence type="ECO:0000256" key="8">
    <source>
        <dbReference type="ARBA" id="ARBA00023002"/>
    </source>
</evidence>
<dbReference type="NCBIfam" id="NF008774">
    <property type="entry name" value="PRK11815.1"/>
    <property type="match status" value="1"/>
</dbReference>
<evidence type="ECO:0000256" key="4">
    <source>
        <dbReference type="ARBA" id="ARBA00022643"/>
    </source>
</evidence>
<keyword evidence="7" id="KW-0694">RNA-binding</keyword>
<keyword evidence="4" id="KW-0288">FMN</keyword>
<gene>
    <name evidence="10" type="ORF">METZ01_LOCUS123477</name>
</gene>
<evidence type="ECO:0000256" key="1">
    <source>
        <dbReference type="ARBA" id="ARBA00001917"/>
    </source>
</evidence>
<evidence type="ECO:0000256" key="5">
    <source>
        <dbReference type="ARBA" id="ARBA00022694"/>
    </source>
</evidence>
<organism evidence="10">
    <name type="scientific">marine metagenome</name>
    <dbReference type="NCBI Taxonomy" id="408172"/>
    <lineage>
        <taxon>unclassified sequences</taxon>
        <taxon>metagenomes</taxon>
        <taxon>ecological metagenomes</taxon>
    </lineage>
</organism>
<keyword evidence="6" id="KW-0521">NADP</keyword>
<evidence type="ECO:0000256" key="2">
    <source>
        <dbReference type="ARBA" id="ARBA00022555"/>
    </source>
</evidence>
<dbReference type="NCBIfam" id="TIGR00742">
    <property type="entry name" value="yjbN"/>
    <property type="match status" value="1"/>
</dbReference>
<dbReference type="PIRSF" id="PIRSF006621">
    <property type="entry name" value="Dus"/>
    <property type="match status" value="1"/>
</dbReference>
<sequence>MIDRRLSIAPMMDHTDKHFRYFMRLLTKHSVLYTEMITTGALIHGNHNEFLSFNSNENPIAIQLGGNHPKELAECACMAENEGYDEINLNIGCPSDRVQNGKFGASLMSNKDLVAECVNNISANITIPVTIKTRIGVDDHDSYEFLKEFVGTVSQAGCKTFIIHARKAILRGLSPKENRNIPPLDYKRVYKIKETFPNIDIIINGGFTRIEQIEPQFEYVDGVMIGRAAYKNPFLIATIDNLIFNDSQTLVTRKNILEKYKSYAEKQIQKGVSLSNLTRHITGLYQGQPGARKYRQMISSDISKNKNNINFFEEIIKSIA</sequence>
<dbReference type="Gene3D" id="1.20.120.1460">
    <property type="match status" value="1"/>
</dbReference>
<keyword evidence="8" id="KW-0560">Oxidoreductase</keyword>
<dbReference type="Gene3D" id="3.20.20.70">
    <property type="entry name" value="Aldolase class I"/>
    <property type="match status" value="1"/>
</dbReference>
<keyword evidence="2" id="KW-0820">tRNA-binding</keyword>
<dbReference type="GO" id="GO:0017150">
    <property type="term" value="F:tRNA dihydrouridine synthase activity"/>
    <property type="evidence" value="ECO:0007669"/>
    <property type="project" value="InterPro"/>
</dbReference>
<dbReference type="Pfam" id="PF01207">
    <property type="entry name" value="Dus"/>
    <property type="match status" value="1"/>
</dbReference>
<dbReference type="GO" id="GO:0050660">
    <property type="term" value="F:flavin adenine dinucleotide binding"/>
    <property type="evidence" value="ECO:0007669"/>
    <property type="project" value="InterPro"/>
</dbReference>
<comment type="cofactor">
    <cofactor evidence="1">
        <name>FMN</name>
        <dbReference type="ChEBI" id="CHEBI:58210"/>
    </cofactor>
</comment>
<proteinExistence type="inferred from homology"/>
<evidence type="ECO:0000313" key="10">
    <source>
        <dbReference type="EMBL" id="SVA70623.1"/>
    </source>
</evidence>
<dbReference type="InterPro" id="IPR035587">
    <property type="entry name" value="DUS-like_FMN-bd"/>
</dbReference>
<name>A0A381Y2A2_9ZZZZ</name>
<dbReference type="InterPro" id="IPR004653">
    <property type="entry name" value="DusA"/>
</dbReference>
<protein>
    <recommendedName>
        <fullName evidence="9">DUS-like FMN-binding domain-containing protein</fullName>
    </recommendedName>
</protein>